<feature type="region of interest" description="Disordered" evidence="1">
    <location>
        <begin position="1"/>
        <end position="21"/>
    </location>
</feature>
<feature type="transmembrane region" description="Helical" evidence="2">
    <location>
        <begin position="55"/>
        <end position="78"/>
    </location>
</feature>
<name>A0A9X1M3I7_9MICC</name>
<dbReference type="AlphaFoldDB" id="A0A9X1M3I7"/>
<proteinExistence type="predicted"/>
<feature type="transmembrane region" description="Helical" evidence="2">
    <location>
        <begin position="30"/>
        <end position="49"/>
    </location>
</feature>
<keyword evidence="2" id="KW-0472">Membrane</keyword>
<comment type="caution">
    <text evidence="3">The sequence shown here is derived from an EMBL/GenBank/DDBJ whole genome shotgun (WGS) entry which is preliminary data.</text>
</comment>
<dbReference type="RefSeq" id="WP_227909028.1">
    <property type="nucleotide sequence ID" value="NZ_CP095461.1"/>
</dbReference>
<dbReference type="Proteomes" id="UP001139264">
    <property type="component" value="Unassembled WGS sequence"/>
</dbReference>
<organism evidence="3 4">
    <name type="scientific">Arthrobacter gengyunqii</name>
    <dbReference type="NCBI Taxonomy" id="2886940"/>
    <lineage>
        <taxon>Bacteria</taxon>
        <taxon>Bacillati</taxon>
        <taxon>Actinomycetota</taxon>
        <taxon>Actinomycetes</taxon>
        <taxon>Micrococcales</taxon>
        <taxon>Micrococcaceae</taxon>
        <taxon>Arthrobacter</taxon>
    </lineage>
</organism>
<evidence type="ECO:0000313" key="4">
    <source>
        <dbReference type="Proteomes" id="UP001139264"/>
    </source>
</evidence>
<protein>
    <submittedName>
        <fullName evidence="3">Uncharacterized protein</fullName>
    </submittedName>
</protein>
<evidence type="ECO:0000256" key="2">
    <source>
        <dbReference type="SAM" id="Phobius"/>
    </source>
</evidence>
<sequence length="87" mass="9049">MDTSTPSPGRTPHRTAPEGSPLRRILTGTAALLAVVGLLCLGAVLLSGLRGESVWPGFAAGAIYLLPAAFVLMAGLIIDGIRRRRRG</sequence>
<evidence type="ECO:0000313" key="3">
    <source>
        <dbReference type="EMBL" id="MCC3270714.1"/>
    </source>
</evidence>
<gene>
    <name evidence="3" type="ORF">LJ751_15370</name>
</gene>
<dbReference type="EMBL" id="JAJFZP010000013">
    <property type="protein sequence ID" value="MCC3270714.1"/>
    <property type="molecule type" value="Genomic_DNA"/>
</dbReference>
<accession>A0A9X1M3I7</accession>
<evidence type="ECO:0000256" key="1">
    <source>
        <dbReference type="SAM" id="MobiDB-lite"/>
    </source>
</evidence>
<keyword evidence="2" id="KW-0812">Transmembrane</keyword>
<reference evidence="3" key="1">
    <citation type="submission" date="2021-10" db="EMBL/GenBank/DDBJ databases">
        <title>Novel species in genus Arthrobacter.</title>
        <authorList>
            <person name="Liu Y."/>
        </authorList>
    </citation>
    <scope>NUCLEOTIDE SEQUENCE</scope>
    <source>
        <strain evidence="3">Zg-Y809</strain>
    </source>
</reference>
<keyword evidence="2" id="KW-1133">Transmembrane helix</keyword>